<dbReference type="Proteomes" id="UP000238083">
    <property type="component" value="Unassembled WGS sequence"/>
</dbReference>
<dbReference type="OrthoDB" id="4008466at2"/>
<comment type="caution">
    <text evidence="3">The sequence shown here is derived from an EMBL/GenBank/DDBJ whole genome shotgun (WGS) entry which is preliminary data.</text>
</comment>
<protein>
    <submittedName>
        <fullName evidence="3">Putative amidohydrolase</fullName>
    </submittedName>
</protein>
<dbReference type="PANTHER" id="PTHR23088">
    <property type="entry name" value="NITRILASE-RELATED"/>
    <property type="match status" value="1"/>
</dbReference>
<accession>A0A2T0R6L1</accession>
<dbReference type="RefSeq" id="WP_106209021.1">
    <property type="nucleotide sequence ID" value="NZ_PVZF01000003.1"/>
</dbReference>
<evidence type="ECO:0000256" key="1">
    <source>
        <dbReference type="ARBA" id="ARBA00010613"/>
    </source>
</evidence>
<dbReference type="GO" id="GO:0016787">
    <property type="term" value="F:hydrolase activity"/>
    <property type="evidence" value="ECO:0007669"/>
    <property type="project" value="UniProtKB-KW"/>
</dbReference>
<dbReference type="SUPFAM" id="SSF56317">
    <property type="entry name" value="Carbon-nitrogen hydrolase"/>
    <property type="match status" value="1"/>
</dbReference>
<dbReference type="InterPro" id="IPR044083">
    <property type="entry name" value="RamA-like"/>
</dbReference>
<dbReference type="PANTHER" id="PTHR23088:SF27">
    <property type="entry name" value="DEAMINATED GLUTATHIONE AMIDASE"/>
    <property type="match status" value="1"/>
</dbReference>
<reference evidence="3 4" key="1">
    <citation type="submission" date="2018-03" db="EMBL/GenBank/DDBJ databases">
        <title>Genomic Encyclopedia of Archaeal and Bacterial Type Strains, Phase II (KMG-II): from individual species to whole genera.</title>
        <authorList>
            <person name="Goeker M."/>
        </authorList>
    </citation>
    <scope>NUCLEOTIDE SEQUENCE [LARGE SCALE GENOMIC DNA]</scope>
    <source>
        <strain evidence="3 4">DSM 19711</strain>
    </source>
</reference>
<dbReference type="EMBL" id="PVZF01000003">
    <property type="protein sequence ID" value="PRY16798.1"/>
    <property type="molecule type" value="Genomic_DNA"/>
</dbReference>
<dbReference type="PROSITE" id="PS01227">
    <property type="entry name" value="UPF0012"/>
    <property type="match status" value="1"/>
</dbReference>
<name>A0A2T0R6L1_9ACTN</name>
<feature type="domain" description="CN hydrolase" evidence="2">
    <location>
        <begin position="1"/>
        <end position="237"/>
    </location>
</feature>
<keyword evidence="4" id="KW-1185">Reference proteome</keyword>
<dbReference type="Pfam" id="PF00795">
    <property type="entry name" value="CN_hydrolase"/>
    <property type="match status" value="1"/>
</dbReference>
<sequence length="263" mass="27650">MEIACLQTAGVSGDPGANLDALGRRAAEAAAGGASLLITPEMFLTGYDLGPDTPARVRALAPGLLDRVRALAREHSIALVVGLPEVVGDDCFNAAVLVGPDGRVLARHHKVHLFGDVDRAAFTAGDRLVTTADLDGLRIALLICYDVEFPEAVRAAALAGAHLVAVPTAQMHPFELVAEQVVRVRAWENQVHVAYVDRDGHEGSFDYVGRSSVVAPDGTVLASVEHGEALLFATVDPGAVERAQRANPYLADRRAALYGPLVG</sequence>
<dbReference type="PROSITE" id="PS50263">
    <property type="entry name" value="CN_HYDROLASE"/>
    <property type="match status" value="1"/>
</dbReference>
<dbReference type="AlphaFoldDB" id="A0A2T0R6L1"/>
<gene>
    <name evidence="3" type="ORF">CLV37_103229</name>
</gene>
<dbReference type="Gene3D" id="3.60.110.10">
    <property type="entry name" value="Carbon-nitrogen hydrolase"/>
    <property type="match status" value="1"/>
</dbReference>
<evidence type="ECO:0000259" key="2">
    <source>
        <dbReference type="PROSITE" id="PS50263"/>
    </source>
</evidence>
<evidence type="ECO:0000313" key="4">
    <source>
        <dbReference type="Proteomes" id="UP000238083"/>
    </source>
</evidence>
<organism evidence="3 4">
    <name type="scientific">Kineococcus rhizosphaerae</name>
    <dbReference type="NCBI Taxonomy" id="559628"/>
    <lineage>
        <taxon>Bacteria</taxon>
        <taxon>Bacillati</taxon>
        <taxon>Actinomycetota</taxon>
        <taxon>Actinomycetes</taxon>
        <taxon>Kineosporiales</taxon>
        <taxon>Kineosporiaceae</taxon>
        <taxon>Kineococcus</taxon>
    </lineage>
</organism>
<keyword evidence="3" id="KW-0378">Hydrolase</keyword>
<dbReference type="InterPro" id="IPR036526">
    <property type="entry name" value="C-N_Hydrolase_sf"/>
</dbReference>
<dbReference type="InterPro" id="IPR003010">
    <property type="entry name" value="C-N_Hydrolase"/>
</dbReference>
<comment type="similarity">
    <text evidence="1">Belongs to the carbon-nitrogen hydrolase superfamily. NIT1/NIT2 family.</text>
</comment>
<proteinExistence type="inferred from homology"/>
<dbReference type="InterPro" id="IPR001110">
    <property type="entry name" value="UPF0012_CS"/>
</dbReference>
<dbReference type="CDD" id="cd07576">
    <property type="entry name" value="R-amidase_like"/>
    <property type="match status" value="1"/>
</dbReference>
<evidence type="ECO:0000313" key="3">
    <source>
        <dbReference type="EMBL" id="PRY16798.1"/>
    </source>
</evidence>